<gene>
    <name evidence="8" type="ORF">GC101_29775</name>
</gene>
<name>A0ABX1YR45_9BACL</name>
<dbReference type="InterPro" id="IPR007627">
    <property type="entry name" value="RNA_pol_sigma70_r2"/>
</dbReference>
<evidence type="ECO:0000256" key="2">
    <source>
        <dbReference type="ARBA" id="ARBA00023015"/>
    </source>
</evidence>
<keyword evidence="9" id="KW-1185">Reference proteome</keyword>
<comment type="caution">
    <text evidence="8">The sequence shown here is derived from an EMBL/GenBank/DDBJ whole genome shotgun (WGS) entry which is preliminary data.</text>
</comment>
<dbReference type="Gene3D" id="1.10.1740.10">
    <property type="match status" value="1"/>
</dbReference>
<sequence length="202" mass="23201">MPEVPMTRNDHDSLDWPGRFRTKDKQALADAIDFYGPDVHRLVQRILAGCGSAEDAEECVSDVFLAAWNNIGRYDPSRASFRTWIFLLAKYKALDLRRKLQPGLGRTLNEATLNMQSGTNTEREFLQREATGELLRYIGQLREPDRSLFLRRYYLYESLDELAAAFGFSKKAVESRLYRCRTMLKQAIHLTGEDGKGELGSW</sequence>
<dbReference type="InterPro" id="IPR013249">
    <property type="entry name" value="RNA_pol_sigma70_r4_t2"/>
</dbReference>
<evidence type="ECO:0000259" key="6">
    <source>
        <dbReference type="Pfam" id="PF04542"/>
    </source>
</evidence>
<dbReference type="PANTHER" id="PTHR43133:SF8">
    <property type="entry name" value="RNA POLYMERASE SIGMA FACTOR HI_1459-RELATED"/>
    <property type="match status" value="1"/>
</dbReference>
<keyword evidence="2" id="KW-0805">Transcription regulation</keyword>
<dbReference type="InterPro" id="IPR014284">
    <property type="entry name" value="RNA_pol_sigma-70_dom"/>
</dbReference>
<dbReference type="Pfam" id="PF08281">
    <property type="entry name" value="Sigma70_r4_2"/>
    <property type="match status" value="1"/>
</dbReference>
<organism evidence="8 9">
    <name type="scientific">Paenibacillus phytohabitans</name>
    <dbReference type="NCBI Taxonomy" id="2654978"/>
    <lineage>
        <taxon>Bacteria</taxon>
        <taxon>Bacillati</taxon>
        <taxon>Bacillota</taxon>
        <taxon>Bacilli</taxon>
        <taxon>Bacillales</taxon>
        <taxon>Paenibacillaceae</taxon>
        <taxon>Paenibacillus</taxon>
    </lineage>
</organism>
<dbReference type="NCBIfam" id="TIGR02937">
    <property type="entry name" value="sigma70-ECF"/>
    <property type="match status" value="1"/>
</dbReference>
<keyword evidence="4" id="KW-0238">DNA-binding</keyword>
<dbReference type="Proteomes" id="UP000596857">
    <property type="component" value="Unassembled WGS sequence"/>
</dbReference>
<feature type="domain" description="RNA polymerase sigma factor 70 region 4 type 2" evidence="7">
    <location>
        <begin position="133"/>
        <end position="182"/>
    </location>
</feature>
<evidence type="ECO:0000313" key="8">
    <source>
        <dbReference type="EMBL" id="NOU83054.1"/>
    </source>
</evidence>
<feature type="domain" description="RNA polymerase sigma-70 region 2" evidence="6">
    <location>
        <begin position="35"/>
        <end position="101"/>
    </location>
</feature>
<accession>A0ABX1YR45</accession>
<dbReference type="SUPFAM" id="SSF88946">
    <property type="entry name" value="Sigma2 domain of RNA polymerase sigma factors"/>
    <property type="match status" value="1"/>
</dbReference>
<evidence type="ECO:0000256" key="5">
    <source>
        <dbReference type="ARBA" id="ARBA00023163"/>
    </source>
</evidence>
<keyword evidence="5" id="KW-0804">Transcription</keyword>
<dbReference type="EMBL" id="WHOB01000089">
    <property type="protein sequence ID" value="NOU83054.1"/>
    <property type="molecule type" value="Genomic_DNA"/>
</dbReference>
<evidence type="ECO:0000259" key="7">
    <source>
        <dbReference type="Pfam" id="PF08281"/>
    </source>
</evidence>
<keyword evidence="3" id="KW-0731">Sigma factor</keyword>
<proteinExistence type="inferred from homology"/>
<dbReference type="SUPFAM" id="SSF88659">
    <property type="entry name" value="Sigma3 and sigma4 domains of RNA polymerase sigma factors"/>
    <property type="match status" value="1"/>
</dbReference>
<evidence type="ECO:0000256" key="3">
    <source>
        <dbReference type="ARBA" id="ARBA00023082"/>
    </source>
</evidence>
<dbReference type="InterPro" id="IPR036388">
    <property type="entry name" value="WH-like_DNA-bd_sf"/>
</dbReference>
<dbReference type="Gene3D" id="1.10.10.10">
    <property type="entry name" value="Winged helix-like DNA-binding domain superfamily/Winged helix DNA-binding domain"/>
    <property type="match status" value="1"/>
</dbReference>
<reference evidence="8 9" key="1">
    <citation type="submission" date="2019-10" db="EMBL/GenBank/DDBJ databases">
        <title>Description of Paenibacillus terricola sp. nov.</title>
        <authorList>
            <person name="Carlier A."/>
            <person name="Qi S."/>
        </authorList>
    </citation>
    <scope>NUCLEOTIDE SEQUENCE [LARGE SCALE GENOMIC DNA]</scope>
    <source>
        <strain evidence="8 9">LMG 31459</strain>
    </source>
</reference>
<dbReference type="InterPro" id="IPR013325">
    <property type="entry name" value="RNA_pol_sigma_r2"/>
</dbReference>
<evidence type="ECO:0000256" key="4">
    <source>
        <dbReference type="ARBA" id="ARBA00023125"/>
    </source>
</evidence>
<evidence type="ECO:0000313" key="9">
    <source>
        <dbReference type="Proteomes" id="UP000596857"/>
    </source>
</evidence>
<protein>
    <submittedName>
        <fullName evidence="8">Sigma-70 family RNA polymerase sigma factor</fullName>
    </submittedName>
</protein>
<dbReference type="PANTHER" id="PTHR43133">
    <property type="entry name" value="RNA POLYMERASE ECF-TYPE SIGMA FACTO"/>
    <property type="match status" value="1"/>
</dbReference>
<dbReference type="Pfam" id="PF04542">
    <property type="entry name" value="Sigma70_r2"/>
    <property type="match status" value="1"/>
</dbReference>
<evidence type="ECO:0000256" key="1">
    <source>
        <dbReference type="ARBA" id="ARBA00010641"/>
    </source>
</evidence>
<dbReference type="InterPro" id="IPR013324">
    <property type="entry name" value="RNA_pol_sigma_r3/r4-like"/>
</dbReference>
<dbReference type="InterPro" id="IPR039425">
    <property type="entry name" value="RNA_pol_sigma-70-like"/>
</dbReference>
<comment type="similarity">
    <text evidence="1">Belongs to the sigma-70 factor family. ECF subfamily.</text>
</comment>